<dbReference type="OrthoDB" id="9800475at2"/>
<dbReference type="PANTHER" id="PTHR31297">
    <property type="entry name" value="GLUCAN ENDO-1,6-BETA-GLUCOSIDASE B"/>
    <property type="match status" value="1"/>
</dbReference>
<dbReference type="GO" id="GO:0008422">
    <property type="term" value="F:beta-glucosidase activity"/>
    <property type="evidence" value="ECO:0007669"/>
    <property type="project" value="TreeGrafter"/>
</dbReference>
<evidence type="ECO:0000313" key="5">
    <source>
        <dbReference type="EMBL" id="ERP39236.1"/>
    </source>
</evidence>
<keyword evidence="6" id="KW-1185">Reference proteome</keyword>
<evidence type="ECO:0000256" key="2">
    <source>
        <dbReference type="ARBA" id="ARBA00023295"/>
    </source>
</evidence>
<feature type="domain" description="Glycoside hydrolase family 5" evidence="4">
    <location>
        <begin position="112"/>
        <end position="395"/>
    </location>
</feature>
<dbReference type="SUPFAM" id="SSF51445">
    <property type="entry name" value="(Trans)glycosidases"/>
    <property type="match status" value="1"/>
</dbReference>
<evidence type="ECO:0000256" key="3">
    <source>
        <dbReference type="RuleBase" id="RU361153"/>
    </source>
</evidence>
<comment type="caution">
    <text evidence="5">The sequence shown here is derived from an EMBL/GenBank/DDBJ whole genome shotgun (WGS) entry which is preliminary data.</text>
</comment>
<dbReference type="Proteomes" id="UP000017148">
    <property type="component" value="Unassembled WGS sequence"/>
</dbReference>
<keyword evidence="2 3" id="KW-0326">Glycosidase</keyword>
<dbReference type="GO" id="GO:0009251">
    <property type="term" value="P:glucan catabolic process"/>
    <property type="evidence" value="ECO:0007669"/>
    <property type="project" value="TreeGrafter"/>
</dbReference>
<sequence length="480" mass="55334">MKIILLNDRQKAEMKYPYTASICILFLLLPLCADQLPRLRVSGDSIITVQGTSVSFRGLHITTEAWGQWEYPQSDSLAARGKYPFIPHRNIPKYALEERDFDSIAALSPFLVRYELAYSHFSEDTPERDANMQVLQRHIKEFNRRGIYVVPVLHFGPGLHLAKAHYEDAKHGDERVQTIFEDRDTFVRHRDWWVYVAGHLAELPGVAAYQLYVEPRIPSREEGGYTVFAERTQELCDAIRAIDPHTILVLHTAFSREANPGESYWSNEENAFRTDTGEQGIIWSGSPEFITEDISYFTYIDDPNIVYAFSAYVPYEFCSKGAQSTSGNPFTADYFAEKMKDFIEPRLAFREKLSVPVIVDEFGVNHLQSREMAEIWLASVLDVFEAKEVPAWFYQYKGLSDPYSGGENNYGIYTYTRLSSHEIQMSDSSYRFAPFAREAAEKTGYDTLFHNYFWKGGDFRTLSITNNESIREIIKGYFNK</sequence>
<dbReference type="AlphaFoldDB" id="U7DE87"/>
<keyword evidence="1 3" id="KW-0378">Hydrolase</keyword>
<comment type="similarity">
    <text evidence="3">Belongs to the glycosyl hydrolase 5 (cellulase A) family.</text>
</comment>
<dbReference type="eggNOG" id="COG2730">
    <property type="taxonomic scope" value="Bacteria"/>
</dbReference>
<reference evidence="5 6" key="1">
    <citation type="journal article" date="2013" name="Environ. Microbiol.">
        <title>Genome analysis of Chitinivibrio alkaliphilus gen. nov., sp. nov., a novel extremely haloalkaliphilic anaerobic chitinolytic bacterium from the candidate phylum Termite Group 3.</title>
        <authorList>
            <person name="Sorokin D.Y."/>
            <person name="Gumerov V.M."/>
            <person name="Rakitin A.L."/>
            <person name="Beletsky A.V."/>
            <person name="Damste J.S."/>
            <person name="Muyzer G."/>
            <person name="Mardanov A.V."/>
            <person name="Ravin N.V."/>
        </authorList>
    </citation>
    <scope>NUCLEOTIDE SEQUENCE [LARGE SCALE GENOMIC DNA]</scope>
    <source>
        <strain evidence="5 6">ACht1</strain>
    </source>
</reference>
<evidence type="ECO:0000313" key="6">
    <source>
        <dbReference type="Proteomes" id="UP000017148"/>
    </source>
</evidence>
<proteinExistence type="inferred from homology"/>
<evidence type="ECO:0000256" key="1">
    <source>
        <dbReference type="ARBA" id="ARBA00022801"/>
    </source>
</evidence>
<dbReference type="PANTHER" id="PTHR31297:SF13">
    <property type="entry name" value="PUTATIVE-RELATED"/>
    <property type="match status" value="1"/>
</dbReference>
<dbReference type="Gene3D" id="3.20.20.80">
    <property type="entry name" value="Glycosidases"/>
    <property type="match status" value="1"/>
</dbReference>
<dbReference type="EMBL" id="ASJR01000001">
    <property type="protein sequence ID" value="ERP39236.1"/>
    <property type="molecule type" value="Genomic_DNA"/>
</dbReference>
<evidence type="ECO:0000259" key="4">
    <source>
        <dbReference type="Pfam" id="PF00150"/>
    </source>
</evidence>
<dbReference type="InterPro" id="IPR001547">
    <property type="entry name" value="Glyco_hydro_5"/>
</dbReference>
<gene>
    <name evidence="5" type="ORF">CALK_0022</name>
</gene>
<dbReference type="RefSeq" id="WP_022635596.1">
    <property type="nucleotide sequence ID" value="NZ_ASJR01000001.1"/>
</dbReference>
<name>U7DE87_9BACT</name>
<dbReference type="GO" id="GO:0009986">
    <property type="term" value="C:cell surface"/>
    <property type="evidence" value="ECO:0007669"/>
    <property type="project" value="TreeGrafter"/>
</dbReference>
<protein>
    <submittedName>
        <fullName evidence="5">Glycoside hydrolase, GH5 family</fullName>
    </submittedName>
</protein>
<dbReference type="InterPro" id="IPR050386">
    <property type="entry name" value="Glycosyl_hydrolase_5"/>
</dbReference>
<dbReference type="GO" id="GO:0005576">
    <property type="term" value="C:extracellular region"/>
    <property type="evidence" value="ECO:0007669"/>
    <property type="project" value="TreeGrafter"/>
</dbReference>
<dbReference type="InterPro" id="IPR017853">
    <property type="entry name" value="GH"/>
</dbReference>
<dbReference type="Pfam" id="PF00150">
    <property type="entry name" value="Cellulase"/>
    <property type="match status" value="1"/>
</dbReference>
<accession>U7DE87</accession>
<organism evidence="5 6">
    <name type="scientific">Chitinivibrio alkaliphilus ACht1</name>
    <dbReference type="NCBI Taxonomy" id="1313304"/>
    <lineage>
        <taxon>Bacteria</taxon>
        <taxon>Pseudomonadati</taxon>
        <taxon>Fibrobacterota</taxon>
        <taxon>Chitinivibrionia</taxon>
        <taxon>Chitinivibrionales</taxon>
        <taxon>Chitinivibrionaceae</taxon>
        <taxon>Chitinivibrio</taxon>
    </lineage>
</organism>
<dbReference type="STRING" id="1313304.CALK_0022"/>